<sequence length="57" mass="5370">MESSLVSKGGAGASVADGLVGGGDGSVVAGSFLIVFVLHTGQSAQVTGGELVGSDMC</sequence>
<name>A0A1Y2B0P1_9FUNG</name>
<accession>A0A1Y2B0P1</accession>
<evidence type="ECO:0000313" key="2">
    <source>
        <dbReference type="Proteomes" id="UP000193642"/>
    </source>
</evidence>
<protein>
    <submittedName>
        <fullName evidence="1">Uncharacterized protein</fullName>
    </submittedName>
</protein>
<organism evidence="1 2">
    <name type="scientific">Rhizoclosmatium globosum</name>
    <dbReference type="NCBI Taxonomy" id="329046"/>
    <lineage>
        <taxon>Eukaryota</taxon>
        <taxon>Fungi</taxon>
        <taxon>Fungi incertae sedis</taxon>
        <taxon>Chytridiomycota</taxon>
        <taxon>Chytridiomycota incertae sedis</taxon>
        <taxon>Chytridiomycetes</taxon>
        <taxon>Chytridiales</taxon>
        <taxon>Chytriomycetaceae</taxon>
        <taxon>Rhizoclosmatium</taxon>
    </lineage>
</organism>
<evidence type="ECO:0000313" key="1">
    <source>
        <dbReference type="EMBL" id="ORY28382.1"/>
    </source>
</evidence>
<dbReference type="Proteomes" id="UP000193642">
    <property type="component" value="Unassembled WGS sequence"/>
</dbReference>
<reference evidence="1 2" key="1">
    <citation type="submission" date="2016-07" db="EMBL/GenBank/DDBJ databases">
        <title>Pervasive Adenine N6-methylation of Active Genes in Fungi.</title>
        <authorList>
            <consortium name="DOE Joint Genome Institute"/>
            <person name="Mondo S.J."/>
            <person name="Dannebaum R.O."/>
            <person name="Kuo R.C."/>
            <person name="Labutti K."/>
            <person name="Haridas S."/>
            <person name="Kuo A."/>
            <person name="Salamov A."/>
            <person name="Ahrendt S.R."/>
            <person name="Lipzen A."/>
            <person name="Sullivan W."/>
            <person name="Andreopoulos W.B."/>
            <person name="Clum A."/>
            <person name="Lindquist E."/>
            <person name="Daum C."/>
            <person name="Ramamoorthy G.K."/>
            <person name="Gryganskyi A."/>
            <person name="Culley D."/>
            <person name="Magnuson J.K."/>
            <person name="James T.Y."/>
            <person name="O'Malley M.A."/>
            <person name="Stajich J.E."/>
            <person name="Spatafora J.W."/>
            <person name="Visel A."/>
            <person name="Grigoriev I.V."/>
        </authorList>
    </citation>
    <scope>NUCLEOTIDE SEQUENCE [LARGE SCALE GENOMIC DNA]</scope>
    <source>
        <strain evidence="1 2">JEL800</strain>
    </source>
</reference>
<dbReference type="AlphaFoldDB" id="A0A1Y2B0P1"/>
<gene>
    <name evidence="1" type="ORF">BCR33DRAFT_725087</name>
</gene>
<proteinExistence type="predicted"/>
<comment type="caution">
    <text evidence="1">The sequence shown here is derived from an EMBL/GenBank/DDBJ whole genome shotgun (WGS) entry which is preliminary data.</text>
</comment>
<keyword evidence="2" id="KW-1185">Reference proteome</keyword>
<dbReference type="EMBL" id="MCGO01000095">
    <property type="protein sequence ID" value="ORY28382.1"/>
    <property type="molecule type" value="Genomic_DNA"/>
</dbReference>